<evidence type="ECO:0008006" key="4">
    <source>
        <dbReference type="Google" id="ProtNLM"/>
    </source>
</evidence>
<reference evidence="2 3" key="1">
    <citation type="submission" date="2019-08" db="EMBL/GenBank/DDBJ databases">
        <title>Draft genome sequences of two oriental melons (Cucumis melo L. var makuwa).</title>
        <authorList>
            <person name="Kwon S.-Y."/>
        </authorList>
    </citation>
    <scope>NUCLEOTIDE SEQUENCE [LARGE SCALE GENOMIC DNA]</scope>
    <source>
        <strain evidence="3">cv. SW 3</strain>
        <tissue evidence="2">Leaf</tissue>
    </source>
</reference>
<feature type="compositionally biased region" description="Basic residues" evidence="1">
    <location>
        <begin position="75"/>
        <end position="88"/>
    </location>
</feature>
<protein>
    <recommendedName>
        <fullName evidence="4">Gag protease polyprotein</fullName>
    </recommendedName>
</protein>
<feature type="region of interest" description="Disordered" evidence="1">
    <location>
        <begin position="75"/>
        <end position="113"/>
    </location>
</feature>
<evidence type="ECO:0000313" key="2">
    <source>
        <dbReference type="EMBL" id="KAA0031890.1"/>
    </source>
</evidence>
<organism evidence="2 3">
    <name type="scientific">Cucumis melo var. makuwa</name>
    <name type="common">Oriental melon</name>
    <dbReference type="NCBI Taxonomy" id="1194695"/>
    <lineage>
        <taxon>Eukaryota</taxon>
        <taxon>Viridiplantae</taxon>
        <taxon>Streptophyta</taxon>
        <taxon>Embryophyta</taxon>
        <taxon>Tracheophyta</taxon>
        <taxon>Spermatophyta</taxon>
        <taxon>Magnoliopsida</taxon>
        <taxon>eudicotyledons</taxon>
        <taxon>Gunneridae</taxon>
        <taxon>Pentapetalae</taxon>
        <taxon>rosids</taxon>
        <taxon>fabids</taxon>
        <taxon>Cucurbitales</taxon>
        <taxon>Cucurbitaceae</taxon>
        <taxon>Benincaseae</taxon>
        <taxon>Cucumis</taxon>
    </lineage>
</organism>
<evidence type="ECO:0000256" key="1">
    <source>
        <dbReference type="SAM" id="MobiDB-lite"/>
    </source>
</evidence>
<comment type="caution">
    <text evidence="2">The sequence shown here is derived from an EMBL/GenBank/DDBJ whole genome shotgun (WGS) entry which is preliminary data.</text>
</comment>
<name>A0A5A7SMB0_CUCMM</name>
<accession>A0A5A7SMB0</accession>
<dbReference type="Proteomes" id="UP000321393">
    <property type="component" value="Unassembled WGS sequence"/>
</dbReference>
<proteinExistence type="predicted"/>
<dbReference type="AlphaFoldDB" id="A0A5A7SMB0"/>
<gene>
    <name evidence="2" type="ORF">E6C27_scaffold218G00070</name>
</gene>
<sequence>MGRLDKLVLERGISRLKGRPRCLESTSFLTIRTGQSNLQPERLRYSLGNYQGPACPYRDACCTCSGMCQLWGRGRGRMPPRRGARRAGGRGGKGAGRCQPEEKPVVPPVDPNAPVTQANLAAMEQRYQDMLQAALAPFLAAQQN</sequence>
<dbReference type="EMBL" id="SSTE01022447">
    <property type="protein sequence ID" value="KAA0031890.1"/>
    <property type="molecule type" value="Genomic_DNA"/>
</dbReference>
<evidence type="ECO:0000313" key="3">
    <source>
        <dbReference type="Proteomes" id="UP000321393"/>
    </source>
</evidence>